<evidence type="ECO:0000313" key="3">
    <source>
        <dbReference type="Proteomes" id="UP000673552"/>
    </source>
</evidence>
<proteinExistence type="predicted"/>
<accession>A0A836HG24</accession>
<dbReference type="AlphaFoldDB" id="A0A836HG24"/>
<keyword evidence="3" id="KW-1185">Reference proteome</keyword>
<protein>
    <submittedName>
        <fullName evidence="2">Uncharacterized protein</fullName>
    </submittedName>
</protein>
<dbReference type="OrthoDB" id="266363at2759"/>
<dbReference type="EMBL" id="JAFEUZ010000009">
    <property type="protein sequence ID" value="KAG5485507.1"/>
    <property type="molecule type" value="Genomic_DNA"/>
</dbReference>
<evidence type="ECO:0000313" key="2">
    <source>
        <dbReference type="EMBL" id="KAG5485507.1"/>
    </source>
</evidence>
<feature type="region of interest" description="Disordered" evidence="1">
    <location>
        <begin position="378"/>
        <end position="409"/>
    </location>
</feature>
<organism evidence="2 3">
    <name type="scientific">Leishmania martiniquensis</name>
    <dbReference type="NCBI Taxonomy" id="1580590"/>
    <lineage>
        <taxon>Eukaryota</taxon>
        <taxon>Discoba</taxon>
        <taxon>Euglenozoa</taxon>
        <taxon>Kinetoplastea</taxon>
        <taxon>Metakinetoplastina</taxon>
        <taxon>Trypanosomatida</taxon>
        <taxon>Trypanosomatidae</taxon>
        <taxon>Leishmaniinae</taxon>
        <taxon>Leishmania</taxon>
    </lineage>
</organism>
<gene>
    <name evidence="2" type="ORF">LSCM1_07593</name>
</gene>
<reference evidence="3" key="1">
    <citation type="journal article" date="2021" name="Microbiol. Resour. Announc.">
        <title>LGAAP: Leishmaniinae Genome Assembly and Annotation Pipeline.</title>
        <authorList>
            <person name="Almutairi H."/>
            <person name="Urbaniak M.D."/>
            <person name="Bates M.D."/>
            <person name="Jariyapan N."/>
            <person name="Kwakye-Nuako G."/>
            <person name="Thomaz-Soccol V."/>
            <person name="Al-Salem W.S."/>
            <person name="Dillon R.J."/>
            <person name="Bates P.A."/>
            <person name="Gatherer D."/>
        </authorList>
    </citation>
    <scope>NUCLEOTIDE SEQUENCE [LARGE SCALE GENOMIC DNA]</scope>
</reference>
<dbReference type="RefSeq" id="XP_067180803.1">
    <property type="nucleotide sequence ID" value="XM_067324958.1"/>
</dbReference>
<dbReference type="GeneID" id="92517470"/>
<evidence type="ECO:0000256" key="1">
    <source>
        <dbReference type="SAM" id="MobiDB-lite"/>
    </source>
</evidence>
<feature type="region of interest" description="Disordered" evidence="1">
    <location>
        <begin position="56"/>
        <end position="89"/>
    </location>
</feature>
<reference evidence="3" key="2">
    <citation type="journal article" date="2021" name="Sci. Data">
        <title>Chromosome-scale genome sequencing, assembly and annotation of six genomes from subfamily Leishmaniinae.</title>
        <authorList>
            <person name="Almutairi H."/>
            <person name="Urbaniak M.D."/>
            <person name="Bates M.D."/>
            <person name="Jariyapan N."/>
            <person name="Kwakye-Nuako G."/>
            <person name="Thomaz Soccol V."/>
            <person name="Al-Salem W.S."/>
            <person name="Dillon R.J."/>
            <person name="Bates P.A."/>
            <person name="Gatherer D."/>
        </authorList>
    </citation>
    <scope>NUCLEOTIDE SEQUENCE [LARGE SCALE GENOMIC DNA]</scope>
</reference>
<comment type="caution">
    <text evidence="2">The sequence shown here is derived from an EMBL/GenBank/DDBJ whole genome shotgun (WGS) entry which is preliminary data.</text>
</comment>
<dbReference type="Proteomes" id="UP000673552">
    <property type="component" value="Unassembled WGS sequence"/>
</dbReference>
<dbReference type="KEGG" id="lmat:92517470"/>
<feature type="compositionally biased region" description="Low complexity" evidence="1">
    <location>
        <begin position="384"/>
        <end position="397"/>
    </location>
</feature>
<sequence length="531" mass="56432">MRATRVCAVRAVRMYVPVRVAGAGGAPTCAVSAAGDTAATSSEVRTAQRITEAVLTARASRKRQPSQSSPPGPVSPPAHAKAQGPRSRALNHEGAIVPDTVSADVQTAARLALSYGKSAFLTHLVHQRDAVCQRPGSPVWEWDPLMMGDAGESEASAAAISSGTPAMLAHRSPIPQIPRATAGIVELQTAADKQWDALTDEARVRWITSTPQGRRALQHATRLAKSREAIRGQGCDSDSGARLIPSLAAMLSKYKSTIVQPRSPRVAALAPSPKQSILRTKLRLGADGSASCTPKPATASIAVSGMMHVASKNSTNRRHLRDRADAVRREERRKRWHRTLTQLLGGEAALMFVNNVKDLQLPGTEVGEALTQGADARERGGIRPAAPAPTSSAAPATRDATHEETAKGSAPVTFSDGLLTLCDGLGIRSPRRAYVLARVLPEVDSASASEALPLSLAKVRELAKRCSTEYDELRKDAVRTAQEAGFGSAEDAVRAFEREQLALAVTRVQAKLLMFQEDLPLLKSCVNALSK</sequence>
<name>A0A836HG24_9TRYP</name>